<protein>
    <recommendedName>
        <fullName evidence="3">beta-lactamase</fullName>
        <ecNumber evidence="3">3.5.2.6</ecNumber>
    </recommendedName>
</protein>
<evidence type="ECO:0000256" key="7">
    <source>
        <dbReference type="SAM" id="SignalP"/>
    </source>
</evidence>
<dbReference type="Gene3D" id="3.40.710.10">
    <property type="entry name" value="DD-peptidase/beta-lactamase superfamily"/>
    <property type="match status" value="1"/>
</dbReference>
<keyword evidence="10" id="KW-1185">Reference proteome</keyword>
<evidence type="ECO:0000259" key="8">
    <source>
        <dbReference type="Pfam" id="PF00905"/>
    </source>
</evidence>
<dbReference type="EMBL" id="BSOG01000001">
    <property type="protein sequence ID" value="GLR11367.1"/>
    <property type="molecule type" value="Genomic_DNA"/>
</dbReference>
<evidence type="ECO:0000256" key="5">
    <source>
        <dbReference type="ARBA" id="ARBA00022801"/>
    </source>
</evidence>
<evidence type="ECO:0000256" key="2">
    <source>
        <dbReference type="ARBA" id="ARBA00007898"/>
    </source>
</evidence>
<dbReference type="PANTHER" id="PTHR30627:SF6">
    <property type="entry name" value="BETA-LACTAMASE YBXI-RELATED"/>
    <property type="match status" value="1"/>
</dbReference>
<reference evidence="10" key="1">
    <citation type="journal article" date="2019" name="Int. J. Syst. Evol. Microbiol.">
        <title>The Global Catalogue of Microorganisms (GCM) 10K type strain sequencing project: providing services to taxonomists for standard genome sequencing and annotation.</title>
        <authorList>
            <consortium name="The Broad Institute Genomics Platform"/>
            <consortium name="The Broad Institute Genome Sequencing Center for Infectious Disease"/>
            <person name="Wu L."/>
            <person name="Ma J."/>
        </authorList>
    </citation>
    <scope>NUCLEOTIDE SEQUENCE [LARGE SCALE GENOMIC DNA]</scope>
    <source>
        <strain evidence="10">NBRC 110044</strain>
    </source>
</reference>
<sequence length="265" mass="29255">MLYPLRLLTLMSCLLLSQAPRAAGVVETDALQRHFDAAGLKGTFVLYDASADQLTVYNPKRAATAYTPASTFKIFNSLAAFDSGAVRDADEILPYGGKPQWLPAWERDMHLRDAMRLSNVPIYQEVARRIGQPRLQAYVKAVGYGNGDIGTVVDRFWLDGPLAITAEQQARFTARLGLGQLPFSAKAMSMTRDIMQLEKTADYTLYGKTGWATNSKPAIGWWVGYLQRGDKVYGYALNIDMPTLEDAPKRMPLGKACLKALGLLP</sequence>
<gene>
    <name evidence="9" type="ORF">GCM10007907_01570</name>
</gene>
<evidence type="ECO:0000256" key="4">
    <source>
        <dbReference type="ARBA" id="ARBA00022729"/>
    </source>
</evidence>
<dbReference type="PANTHER" id="PTHR30627">
    <property type="entry name" value="PEPTIDOGLYCAN D,D-TRANSPEPTIDASE"/>
    <property type="match status" value="1"/>
</dbReference>
<feature type="chain" id="PRO_5045474152" description="beta-lactamase" evidence="7">
    <location>
        <begin position="23"/>
        <end position="265"/>
    </location>
</feature>
<accession>A0ABQ5YCN2</accession>
<evidence type="ECO:0000256" key="1">
    <source>
        <dbReference type="ARBA" id="ARBA00001526"/>
    </source>
</evidence>
<dbReference type="InterPro" id="IPR001460">
    <property type="entry name" value="PCN-bd_Tpept"/>
</dbReference>
<feature type="signal peptide" evidence="7">
    <location>
        <begin position="1"/>
        <end position="22"/>
    </location>
</feature>
<proteinExistence type="inferred from homology"/>
<keyword evidence="5" id="KW-0378">Hydrolase</keyword>
<keyword evidence="4 7" id="KW-0732">Signal</keyword>
<dbReference type="SUPFAM" id="SSF56601">
    <property type="entry name" value="beta-lactamase/transpeptidase-like"/>
    <property type="match status" value="1"/>
</dbReference>
<evidence type="ECO:0000313" key="10">
    <source>
        <dbReference type="Proteomes" id="UP001156706"/>
    </source>
</evidence>
<name>A0ABQ5YCN2_9NEIS</name>
<dbReference type="InterPro" id="IPR012338">
    <property type="entry name" value="Beta-lactam/transpept-like"/>
</dbReference>
<dbReference type="Pfam" id="PF00905">
    <property type="entry name" value="Transpeptidase"/>
    <property type="match status" value="1"/>
</dbReference>
<evidence type="ECO:0000256" key="3">
    <source>
        <dbReference type="ARBA" id="ARBA00012865"/>
    </source>
</evidence>
<dbReference type="RefSeq" id="WP_284194530.1">
    <property type="nucleotide sequence ID" value="NZ_BSOG01000001.1"/>
</dbReference>
<organism evidence="9 10">
    <name type="scientific">Chitinimonas prasina</name>
    <dbReference type="NCBI Taxonomy" id="1434937"/>
    <lineage>
        <taxon>Bacteria</taxon>
        <taxon>Pseudomonadati</taxon>
        <taxon>Pseudomonadota</taxon>
        <taxon>Betaproteobacteria</taxon>
        <taxon>Neisseriales</taxon>
        <taxon>Chitinibacteraceae</taxon>
        <taxon>Chitinimonas</taxon>
    </lineage>
</organism>
<dbReference type="EC" id="3.5.2.6" evidence="3"/>
<dbReference type="Proteomes" id="UP001156706">
    <property type="component" value="Unassembled WGS sequence"/>
</dbReference>
<comment type="caution">
    <text evidence="9">The sequence shown here is derived from an EMBL/GenBank/DDBJ whole genome shotgun (WGS) entry which is preliminary data.</text>
</comment>
<comment type="similarity">
    <text evidence="2">Belongs to the class-D beta-lactamase family.</text>
</comment>
<keyword evidence="6" id="KW-0046">Antibiotic resistance</keyword>
<dbReference type="NCBIfam" id="NF012161">
    <property type="entry name" value="bla_class_D_main"/>
    <property type="match status" value="1"/>
</dbReference>
<evidence type="ECO:0000313" key="9">
    <source>
        <dbReference type="EMBL" id="GLR11367.1"/>
    </source>
</evidence>
<feature type="domain" description="Penicillin-binding protein transpeptidase" evidence="8">
    <location>
        <begin position="43"/>
        <end position="252"/>
    </location>
</feature>
<comment type="catalytic activity">
    <reaction evidence="1">
        <text>a beta-lactam + H2O = a substituted beta-amino acid</text>
        <dbReference type="Rhea" id="RHEA:20401"/>
        <dbReference type="ChEBI" id="CHEBI:15377"/>
        <dbReference type="ChEBI" id="CHEBI:35627"/>
        <dbReference type="ChEBI" id="CHEBI:140347"/>
        <dbReference type="EC" id="3.5.2.6"/>
    </reaction>
</comment>
<dbReference type="InterPro" id="IPR050515">
    <property type="entry name" value="Beta-lactam/transpept"/>
</dbReference>
<evidence type="ECO:0000256" key="6">
    <source>
        <dbReference type="ARBA" id="ARBA00023251"/>
    </source>
</evidence>